<dbReference type="EMBL" id="CM015714">
    <property type="protein sequence ID" value="KAF3687744.1"/>
    <property type="molecule type" value="Genomic_DNA"/>
</dbReference>
<keyword evidence="6" id="KW-0460">Magnesium</keyword>
<evidence type="ECO:0000256" key="5">
    <source>
        <dbReference type="ARBA" id="ARBA00022801"/>
    </source>
</evidence>
<dbReference type="EC" id="3.6.1.1" evidence="3"/>
<dbReference type="InterPro" id="IPR008162">
    <property type="entry name" value="Pyrophosphatase"/>
</dbReference>
<dbReference type="CDD" id="cd00412">
    <property type="entry name" value="pyrophosphatase"/>
    <property type="match status" value="1"/>
</dbReference>
<keyword evidence="5" id="KW-0378">Hydrolase</keyword>
<dbReference type="InterPro" id="IPR036649">
    <property type="entry name" value="Pyrophosphatase_sf"/>
</dbReference>
<evidence type="ECO:0000256" key="4">
    <source>
        <dbReference type="ARBA" id="ARBA00022723"/>
    </source>
</evidence>
<evidence type="ECO:0000256" key="6">
    <source>
        <dbReference type="ARBA" id="ARBA00022842"/>
    </source>
</evidence>
<dbReference type="GO" id="GO:0006796">
    <property type="term" value="P:phosphate-containing compound metabolic process"/>
    <property type="evidence" value="ECO:0007669"/>
    <property type="project" value="InterPro"/>
</dbReference>
<comment type="cofactor">
    <cofactor evidence="1">
        <name>Mg(2+)</name>
        <dbReference type="ChEBI" id="CHEBI:18420"/>
    </cofactor>
</comment>
<evidence type="ECO:0000256" key="3">
    <source>
        <dbReference type="ARBA" id="ARBA00012146"/>
    </source>
</evidence>
<proteinExistence type="inferred from homology"/>
<dbReference type="AlphaFoldDB" id="A0A6G1PC96"/>
<dbReference type="Gene3D" id="3.90.80.10">
    <property type="entry name" value="Inorganic pyrophosphatase"/>
    <property type="match status" value="1"/>
</dbReference>
<gene>
    <name evidence="7" type="ORF">EXN66_Car003416</name>
</gene>
<evidence type="ECO:0000256" key="2">
    <source>
        <dbReference type="ARBA" id="ARBA00006220"/>
    </source>
</evidence>
<protein>
    <recommendedName>
        <fullName evidence="3">inorganic diphosphatase</fullName>
        <ecNumber evidence="3">3.6.1.1</ecNumber>
    </recommendedName>
</protein>
<dbReference type="GO" id="GO:0000287">
    <property type="term" value="F:magnesium ion binding"/>
    <property type="evidence" value="ECO:0007669"/>
    <property type="project" value="InterPro"/>
</dbReference>
<name>A0A6G1PC96_CHAAH</name>
<reference evidence="7 8" key="1">
    <citation type="submission" date="2019-02" db="EMBL/GenBank/DDBJ databases">
        <title>Opniocepnalus argus genome.</title>
        <authorList>
            <person name="Zhou C."/>
            <person name="Xiao S."/>
        </authorList>
    </citation>
    <scope>NUCLEOTIDE SEQUENCE [LARGE SCALE GENOMIC DNA]</scope>
    <source>
        <strain evidence="7">OARG1902GOOAL</strain>
        <tissue evidence="7">Muscle</tissue>
    </source>
</reference>
<keyword evidence="4" id="KW-0479">Metal-binding</keyword>
<dbReference type="GO" id="GO:0004427">
    <property type="term" value="F:inorganic diphosphate phosphatase activity"/>
    <property type="evidence" value="ECO:0007669"/>
    <property type="project" value="UniProtKB-EC"/>
</dbReference>
<comment type="similarity">
    <text evidence="2">Belongs to the PPase family.</text>
</comment>
<accession>A0A6G1PC96</accession>
<sequence>MKCQIWLNRSLISTDAATMNPNHSNQNGSTGSTLADLAVLDVATEEDDGKQEPRGDLASIMSALLLRSSLGGLVTLFGSFCASRSKLVTQAAGGPHLYNLRKTMHYLTEERGHPNSPDYRIYFSQGRRWISQRGIFLPCNFTIKYPLMLLVPPPLASGFQSDNQRKGNVFHVVLLPKTSEGKYISPFHDIPLIAENEQDNDVPAKKAKKNESEIATKESLNPIKQDVKKGKLRYVANIFPYKGYIWNYGALPQTWEDPDQPDKETKCCGDNDPIDVCDIGTQVCFSGQVIQVKVLGILAMIDEGEMDWKVIAINAKDPDAQNISSIEDVFKTRPGHLEATVEWFRKYKVPDGKPENQFGFNGQFKDKVDFAVEIIKATHEHWRALVRKQTNKGAIICKNITCSESPFICSADEAKDVVQSAPAYGGAYPVSSDRK</sequence>
<dbReference type="SUPFAM" id="SSF50324">
    <property type="entry name" value="Inorganic pyrophosphatase"/>
    <property type="match status" value="1"/>
</dbReference>
<organism evidence="7 8">
    <name type="scientific">Channa argus</name>
    <name type="common">Northern snakehead</name>
    <name type="synonym">Ophicephalus argus</name>
    <dbReference type="NCBI Taxonomy" id="215402"/>
    <lineage>
        <taxon>Eukaryota</taxon>
        <taxon>Metazoa</taxon>
        <taxon>Chordata</taxon>
        <taxon>Craniata</taxon>
        <taxon>Vertebrata</taxon>
        <taxon>Euteleostomi</taxon>
        <taxon>Actinopterygii</taxon>
        <taxon>Neopterygii</taxon>
        <taxon>Teleostei</taxon>
        <taxon>Neoteleostei</taxon>
        <taxon>Acanthomorphata</taxon>
        <taxon>Anabantaria</taxon>
        <taxon>Anabantiformes</taxon>
        <taxon>Channoidei</taxon>
        <taxon>Channidae</taxon>
        <taxon>Channa</taxon>
    </lineage>
</organism>
<evidence type="ECO:0000256" key="1">
    <source>
        <dbReference type="ARBA" id="ARBA00001946"/>
    </source>
</evidence>
<reference evidence="8" key="2">
    <citation type="submission" date="2019-02" db="EMBL/GenBank/DDBJ databases">
        <title>Opniocepnalus argus Var Kimnra genome.</title>
        <authorList>
            <person name="Zhou C."/>
            <person name="Xiao S."/>
        </authorList>
    </citation>
    <scope>NUCLEOTIDE SEQUENCE [LARGE SCALE GENOMIC DNA]</scope>
</reference>
<dbReference type="GO" id="GO:0005737">
    <property type="term" value="C:cytoplasm"/>
    <property type="evidence" value="ECO:0007669"/>
    <property type="project" value="InterPro"/>
</dbReference>
<evidence type="ECO:0000313" key="8">
    <source>
        <dbReference type="Proteomes" id="UP000503349"/>
    </source>
</evidence>
<evidence type="ECO:0000313" key="7">
    <source>
        <dbReference type="EMBL" id="KAF3687744.1"/>
    </source>
</evidence>
<keyword evidence="8" id="KW-1185">Reference proteome</keyword>
<dbReference type="PROSITE" id="PS00387">
    <property type="entry name" value="PPASE"/>
    <property type="match status" value="1"/>
</dbReference>
<dbReference type="Pfam" id="PF00719">
    <property type="entry name" value="Pyrophosphatase"/>
    <property type="match status" value="1"/>
</dbReference>
<dbReference type="PANTHER" id="PTHR10286">
    <property type="entry name" value="INORGANIC PYROPHOSPHATASE"/>
    <property type="match status" value="1"/>
</dbReference>
<dbReference type="Proteomes" id="UP000503349">
    <property type="component" value="Chromosome 3"/>
</dbReference>